<reference evidence="1" key="1">
    <citation type="submission" date="2021-10" db="EMBL/GenBank/DDBJ databases">
        <title>De novo Genome Assembly of Clathrus columnatus (Basidiomycota, Fungi) Using Illumina and Nanopore Sequence Data.</title>
        <authorList>
            <person name="Ogiso-Tanaka E."/>
            <person name="Itagaki H."/>
            <person name="Hosoya T."/>
            <person name="Hosaka K."/>
        </authorList>
    </citation>
    <scope>NUCLEOTIDE SEQUENCE</scope>
    <source>
        <strain evidence="1">MO-923</strain>
    </source>
</reference>
<dbReference type="AlphaFoldDB" id="A0AAV5ACV6"/>
<evidence type="ECO:0000313" key="1">
    <source>
        <dbReference type="EMBL" id="GJJ10745.1"/>
    </source>
</evidence>
<proteinExistence type="predicted"/>
<protein>
    <submittedName>
        <fullName evidence="1">Uncharacterized protein</fullName>
    </submittedName>
</protein>
<keyword evidence="2" id="KW-1185">Reference proteome</keyword>
<name>A0AAV5ACV6_9AGAM</name>
<sequence length="357" mass="40932">MRLRYVDVDHIDHPYKTSESSSHELISRALDKMVNLKALEWLYSKCPIFHTASEVGKEFSKLRVPGLLRVTQGEFLCINIRHPDYALEIWFVSVSKDNQYLTLNVHNKALAEQLISCRWPHMQNLSLTINHDHGKVPTQRSVKEFIKFHVNLSLDGDSVLVWSIFSSPCIPPRPLKKIIGFPAESGVWQDPERIFQATGQCGHGGQSSLRIASFQARSLSQLTQFSGLFPNVECLDLGVEISHGLWDADLGIVRIPSKSEIAERLSFLKNLRVLLGVQLLNRDETDEETKAHLKWIDKLFPHLEFWADYSSASGVRLTRRDGSISWKWVHIQQWEDCLLGKKEEFFSIPEESDQFVL</sequence>
<accession>A0AAV5ACV6</accession>
<evidence type="ECO:0000313" key="2">
    <source>
        <dbReference type="Proteomes" id="UP001050691"/>
    </source>
</evidence>
<dbReference type="Proteomes" id="UP001050691">
    <property type="component" value="Unassembled WGS sequence"/>
</dbReference>
<comment type="caution">
    <text evidence="1">The sequence shown here is derived from an EMBL/GenBank/DDBJ whole genome shotgun (WGS) entry which is preliminary data.</text>
</comment>
<gene>
    <name evidence="1" type="ORF">Clacol_004972</name>
</gene>
<organism evidence="1 2">
    <name type="scientific">Clathrus columnatus</name>
    <dbReference type="NCBI Taxonomy" id="1419009"/>
    <lineage>
        <taxon>Eukaryota</taxon>
        <taxon>Fungi</taxon>
        <taxon>Dikarya</taxon>
        <taxon>Basidiomycota</taxon>
        <taxon>Agaricomycotina</taxon>
        <taxon>Agaricomycetes</taxon>
        <taxon>Phallomycetidae</taxon>
        <taxon>Phallales</taxon>
        <taxon>Clathraceae</taxon>
        <taxon>Clathrus</taxon>
    </lineage>
</organism>
<dbReference type="EMBL" id="BPWL01000005">
    <property type="protein sequence ID" value="GJJ10745.1"/>
    <property type="molecule type" value="Genomic_DNA"/>
</dbReference>